<organism evidence="4 5">
    <name type="scientific">Monodelphis domestica</name>
    <name type="common">Gray short-tailed opossum</name>
    <dbReference type="NCBI Taxonomy" id="13616"/>
    <lineage>
        <taxon>Eukaryota</taxon>
        <taxon>Metazoa</taxon>
        <taxon>Chordata</taxon>
        <taxon>Craniata</taxon>
        <taxon>Vertebrata</taxon>
        <taxon>Euteleostomi</taxon>
        <taxon>Mammalia</taxon>
        <taxon>Metatheria</taxon>
        <taxon>Didelphimorphia</taxon>
        <taxon>Didelphidae</taxon>
        <taxon>Monodelphis</taxon>
    </lineage>
</organism>
<proteinExistence type="predicted"/>
<dbReference type="eggNOG" id="KOG3587">
    <property type="taxonomic scope" value="Eukaryota"/>
</dbReference>
<dbReference type="HOGENOM" id="CLU_037794_4_1_1"/>
<dbReference type="KEGG" id="mdo:103099448"/>
<evidence type="ECO:0000313" key="4">
    <source>
        <dbReference type="Ensembl" id="ENSMODP00000017118.3"/>
    </source>
</evidence>
<sequence length="137" mass="15732">MAGNLPVPYKQPIYLPIGCKVKIVGKLSASAASFQVEFYSGTTEDSNIAFRFLVIPDGYVTMNSYEEGEWKQEEQLRFMPFSKGQPFDLQFVMMPDKYQVIVNGKPSFQFEHRLPLQTVQMFGIEGDVKLYEVTYYS</sequence>
<name>F6QPN6_MONDO</name>
<dbReference type="FunCoup" id="F6QPN6">
    <property type="interactions" value="11"/>
</dbReference>
<reference evidence="4" key="3">
    <citation type="submission" date="2025-09" db="UniProtKB">
        <authorList>
            <consortium name="Ensembl"/>
        </authorList>
    </citation>
    <scope>IDENTIFICATION</scope>
</reference>
<gene>
    <name evidence="4" type="primary">LOC103099448</name>
</gene>
<dbReference type="GeneTree" id="ENSGT00940000160378"/>
<dbReference type="Pfam" id="PF00337">
    <property type="entry name" value="Gal-bind_lectin"/>
    <property type="match status" value="1"/>
</dbReference>
<dbReference type="Bgee" id="ENSMODG00000013689">
    <property type="expression patterns" value="Expressed in extraembryonic membrane and 5 other cell types or tissues"/>
</dbReference>
<dbReference type="Ensembl" id="ENSMODT00000017435.3">
    <property type="protein sequence ID" value="ENSMODP00000017118.3"/>
    <property type="gene ID" value="ENSMODG00000013689.3"/>
</dbReference>
<dbReference type="PANTHER" id="PTHR11346:SF15">
    <property type="entry name" value="PLACENTAL PROTEIN 13-LIKE"/>
    <property type="match status" value="1"/>
</dbReference>
<dbReference type="InterPro" id="IPR044156">
    <property type="entry name" value="Galectin-like"/>
</dbReference>
<dbReference type="InterPro" id="IPR001079">
    <property type="entry name" value="Galectin_CRD"/>
</dbReference>
<keyword evidence="5" id="KW-1185">Reference proteome</keyword>
<accession>F6QPN6</accession>
<dbReference type="OMA" id="HRLPPCY"/>
<dbReference type="CDD" id="cd00070">
    <property type="entry name" value="GLECT"/>
    <property type="match status" value="1"/>
</dbReference>
<dbReference type="SMART" id="SM00276">
    <property type="entry name" value="GLECT"/>
    <property type="match status" value="1"/>
</dbReference>
<dbReference type="STRING" id="13616.ENSMODP00000017118"/>
<dbReference type="Proteomes" id="UP000002280">
    <property type="component" value="Chromosome 4"/>
</dbReference>
<dbReference type="PROSITE" id="PS51304">
    <property type="entry name" value="GALECTIN"/>
    <property type="match status" value="1"/>
</dbReference>
<dbReference type="OrthoDB" id="5795596at2759"/>
<feature type="domain" description="Galectin" evidence="3">
    <location>
        <begin position="7"/>
        <end position="136"/>
    </location>
</feature>
<evidence type="ECO:0000313" key="5">
    <source>
        <dbReference type="Proteomes" id="UP000002280"/>
    </source>
</evidence>
<reference evidence="4 5" key="1">
    <citation type="journal article" date="2007" name="Nature">
        <title>Genome of the marsupial Monodelphis domestica reveals innovation in non-coding sequences.</title>
        <authorList>
            <person name="Mikkelsen T.S."/>
            <person name="Wakefield M.J."/>
            <person name="Aken B."/>
            <person name="Amemiya C.T."/>
            <person name="Chang J.L."/>
            <person name="Duke S."/>
            <person name="Garber M."/>
            <person name="Gentles A.J."/>
            <person name="Goodstadt L."/>
            <person name="Heger A."/>
            <person name="Jurka J."/>
            <person name="Kamal M."/>
            <person name="Mauceli E."/>
            <person name="Searle S.M."/>
            <person name="Sharpe T."/>
            <person name="Baker M.L."/>
            <person name="Batzer M.A."/>
            <person name="Benos P.V."/>
            <person name="Belov K."/>
            <person name="Clamp M."/>
            <person name="Cook A."/>
            <person name="Cuff J."/>
            <person name="Das R."/>
            <person name="Davidow L."/>
            <person name="Deakin J.E."/>
            <person name="Fazzari M.J."/>
            <person name="Glass J.L."/>
            <person name="Grabherr M."/>
            <person name="Greally J.M."/>
            <person name="Gu W."/>
            <person name="Hore T.A."/>
            <person name="Huttley G.A."/>
            <person name="Kleber M."/>
            <person name="Jirtle R.L."/>
            <person name="Koina E."/>
            <person name="Lee J.T."/>
            <person name="Mahony S."/>
            <person name="Marra M.A."/>
            <person name="Miller R.D."/>
            <person name="Nicholls R.D."/>
            <person name="Oda M."/>
            <person name="Papenfuss A.T."/>
            <person name="Parra Z.E."/>
            <person name="Pollock D.D."/>
            <person name="Ray D.A."/>
            <person name="Schein J.E."/>
            <person name="Speed T.P."/>
            <person name="Thompson K."/>
            <person name="VandeBerg J.L."/>
            <person name="Wade C.M."/>
            <person name="Walker J.A."/>
            <person name="Waters P.D."/>
            <person name="Webber C."/>
            <person name="Weidman J.R."/>
            <person name="Xie X."/>
            <person name="Zody M.C."/>
            <person name="Baldwin J."/>
            <person name="Abdouelleil A."/>
            <person name="Abdulkadir J."/>
            <person name="Abebe A."/>
            <person name="Abera B."/>
            <person name="Abreu J."/>
            <person name="Acer S.C."/>
            <person name="Aftuck L."/>
            <person name="Alexander A."/>
            <person name="An P."/>
            <person name="Anderson E."/>
            <person name="Anderson S."/>
            <person name="Arachi H."/>
            <person name="Azer M."/>
            <person name="Bachantsang P."/>
            <person name="Barry A."/>
            <person name="Bayul T."/>
            <person name="Berlin A."/>
            <person name="Bessette D."/>
            <person name="Bloom T."/>
            <person name="Bloom T."/>
            <person name="Boguslavskiy L."/>
            <person name="Bonnet C."/>
            <person name="Boukhgalter B."/>
            <person name="Bourzgui I."/>
            <person name="Brown A."/>
            <person name="Cahill P."/>
            <person name="Channer S."/>
            <person name="Cheshatsang Y."/>
            <person name="Chuda L."/>
            <person name="Citroen M."/>
            <person name="Collymore A."/>
            <person name="Cooke P."/>
            <person name="Costello M."/>
            <person name="D'Aco K."/>
            <person name="Daza R."/>
            <person name="De Haan G."/>
            <person name="DeGray S."/>
            <person name="DeMaso C."/>
            <person name="Dhargay N."/>
            <person name="Dooley K."/>
            <person name="Dooley E."/>
            <person name="Doricent M."/>
            <person name="Dorje P."/>
            <person name="Dorjee K."/>
            <person name="Dupes A."/>
            <person name="Elong R."/>
            <person name="Falk J."/>
            <person name="Farina A."/>
            <person name="Faro S."/>
            <person name="Ferguson D."/>
            <person name="Fisher S."/>
            <person name="Foley C.D."/>
            <person name="Franke A."/>
            <person name="Friedrich D."/>
            <person name="Gadbois L."/>
            <person name="Gearin G."/>
            <person name="Gearin C.R."/>
            <person name="Giannoukos G."/>
            <person name="Goode T."/>
            <person name="Graham J."/>
            <person name="Grandbois E."/>
            <person name="Grewal S."/>
            <person name="Gyaltsen K."/>
            <person name="Hafez N."/>
            <person name="Hagos B."/>
            <person name="Hall J."/>
            <person name="Henson C."/>
            <person name="Hollinger A."/>
            <person name="Honan T."/>
            <person name="Huard M.D."/>
            <person name="Hughes L."/>
            <person name="Hurhula B."/>
            <person name="Husby M.E."/>
            <person name="Kamat A."/>
            <person name="Kanga B."/>
            <person name="Kashin S."/>
            <person name="Khazanovich D."/>
            <person name="Kisner P."/>
            <person name="Lance K."/>
            <person name="Lara M."/>
            <person name="Lee W."/>
            <person name="Lennon N."/>
            <person name="Letendre F."/>
            <person name="LeVine R."/>
            <person name="Lipovsky A."/>
            <person name="Liu X."/>
            <person name="Liu J."/>
            <person name="Liu S."/>
            <person name="Lokyitsang T."/>
            <person name="Lokyitsang Y."/>
            <person name="Lubonja R."/>
            <person name="Lui A."/>
            <person name="MacDonald P."/>
            <person name="Magnisalis V."/>
            <person name="Maru K."/>
            <person name="Matthews C."/>
            <person name="McCusker W."/>
            <person name="McDonough S."/>
            <person name="Mehta T."/>
            <person name="Meldrim J."/>
            <person name="Meneus L."/>
            <person name="Mihai O."/>
            <person name="Mihalev A."/>
            <person name="Mihova T."/>
            <person name="Mittelman R."/>
            <person name="Mlenga V."/>
            <person name="Montmayeur A."/>
            <person name="Mulrain L."/>
            <person name="Navidi A."/>
            <person name="Naylor J."/>
            <person name="Negash T."/>
            <person name="Nguyen T."/>
            <person name="Nguyen N."/>
            <person name="Nicol R."/>
            <person name="Norbu C."/>
            <person name="Norbu N."/>
            <person name="Novod N."/>
            <person name="O'Neill B."/>
            <person name="Osman S."/>
            <person name="Markiewicz E."/>
            <person name="Oyono O.L."/>
            <person name="Patti C."/>
            <person name="Phunkhang P."/>
            <person name="Pierre F."/>
            <person name="Priest M."/>
            <person name="Raghuraman S."/>
            <person name="Rege F."/>
            <person name="Reyes R."/>
            <person name="Rise C."/>
            <person name="Rogov P."/>
            <person name="Ross K."/>
            <person name="Ryan E."/>
            <person name="Settipalli S."/>
            <person name="Shea T."/>
            <person name="Sherpa N."/>
            <person name="Shi L."/>
            <person name="Shih D."/>
            <person name="Sparrow T."/>
            <person name="Spaulding J."/>
            <person name="Stalker J."/>
            <person name="Stange-Thomann N."/>
            <person name="Stavropoulos S."/>
            <person name="Stone C."/>
            <person name="Strader C."/>
            <person name="Tesfaye S."/>
            <person name="Thomson T."/>
            <person name="Thoulutsang Y."/>
            <person name="Thoulutsang D."/>
            <person name="Topham K."/>
            <person name="Topping I."/>
            <person name="Tsamla T."/>
            <person name="Vassiliev H."/>
            <person name="Vo A."/>
            <person name="Wangchuk T."/>
            <person name="Wangdi T."/>
            <person name="Weiand M."/>
            <person name="Wilkinson J."/>
            <person name="Wilson A."/>
            <person name="Yadav S."/>
            <person name="Young G."/>
            <person name="Yu Q."/>
            <person name="Zembek L."/>
            <person name="Zhong D."/>
            <person name="Zimmer A."/>
            <person name="Zwirko Z."/>
            <person name="Jaffe D.B."/>
            <person name="Alvarez P."/>
            <person name="Brockman W."/>
            <person name="Butler J."/>
            <person name="Chin C."/>
            <person name="Gnerre S."/>
            <person name="MacCallum I."/>
            <person name="Graves J.A."/>
            <person name="Ponting C.P."/>
            <person name="Breen M."/>
            <person name="Samollow P.B."/>
            <person name="Lander E.S."/>
            <person name="Lindblad-Toh K."/>
        </authorList>
    </citation>
    <scope>NUCLEOTIDE SEQUENCE [LARGE SCALE GENOMIC DNA]</scope>
</reference>
<reference evidence="4" key="2">
    <citation type="submission" date="2025-08" db="UniProtKB">
        <authorList>
            <consortium name="Ensembl"/>
        </authorList>
    </citation>
    <scope>IDENTIFICATION</scope>
</reference>
<dbReference type="PANTHER" id="PTHR11346">
    <property type="entry name" value="GALECTIN"/>
    <property type="match status" value="1"/>
</dbReference>
<dbReference type="InterPro" id="IPR013320">
    <property type="entry name" value="ConA-like_dom_sf"/>
</dbReference>
<dbReference type="GO" id="GO:0030246">
    <property type="term" value="F:carbohydrate binding"/>
    <property type="evidence" value="ECO:0000318"/>
    <property type="project" value="GO_Central"/>
</dbReference>
<evidence type="ECO:0000256" key="2">
    <source>
        <dbReference type="RuleBase" id="RU102079"/>
    </source>
</evidence>
<dbReference type="SUPFAM" id="SSF49899">
    <property type="entry name" value="Concanavalin A-like lectins/glucanases"/>
    <property type="match status" value="1"/>
</dbReference>
<dbReference type="GeneID" id="103099448"/>
<dbReference type="Gene3D" id="2.60.120.200">
    <property type="match status" value="1"/>
</dbReference>
<protein>
    <recommendedName>
        <fullName evidence="2">Galectin</fullName>
    </recommendedName>
</protein>
<dbReference type="RefSeq" id="XP_016278087.1">
    <property type="nucleotide sequence ID" value="XM_016422601.2"/>
</dbReference>
<evidence type="ECO:0000259" key="3">
    <source>
        <dbReference type="PROSITE" id="PS51304"/>
    </source>
</evidence>
<dbReference type="AlphaFoldDB" id="F6QPN6"/>
<evidence type="ECO:0000256" key="1">
    <source>
        <dbReference type="ARBA" id="ARBA00022734"/>
    </source>
</evidence>
<dbReference type="InParanoid" id="F6QPN6"/>
<dbReference type="SMART" id="SM00908">
    <property type="entry name" value="Gal-bind_lectin"/>
    <property type="match status" value="1"/>
</dbReference>
<keyword evidence="1 2" id="KW-0430">Lectin</keyword>